<name>A0A251YC89_9MICO</name>
<reference evidence="1 2" key="1">
    <citation type="submission" date="2016-08" db="EMBL/GenBank/DDBJ databases">
        <title>Genome sequence of Clavibacter michiganensis spp strain CFBP7494.</title>
        <authorList>
            <person name="Thapa S.P."/>
            <person name="Coaker G."/>
            <person name="Jacques M.-A."/>
        </authorList>
    </citation>
    <scope>NUCLEOTIDE SEQUENCE [LARGE SCALE GENOMIC DNA]</scope>
    <source>
        <strain evidence="1">CFBP7494</strain>
    </source>
</reference>
<dbReference type="AlphaFoldDB" id="A0A251YC89"/>
<evidence type="ECO:0000313" key="2">
    <source>
        <dbReference type="Proteomes" id="UP000194837"/>
    </source>
</evidence>
<protein>
    <submittedName>
        <fullName evidence="1">Uncharacterized protein</fullName>
    </submittedName>
</protein>
<sequence>MAHQARSVAVLVGNGLSIAFNHELALQSLTKEVLSRIENAEGGDVVSAIKEIAERALPHGVSSDSDFEMLVGAFGAESRTLGLLGSLAKLQSPSDKRLRRAIKRVSAFANQVRDNGISYVLQVIAERSHAYEDESEQLRSLVKDVVRHFEGQVTFGNLNYDTLLLAALISVCQDDFADMGHGWRSVNVTVEDNRTISVPALRADVSDFPSGRRVQLLHMHGSLTFWAKADGTIFAKLPRELLENADQWEAVRAQTTNVRPVVVLANQKDKAEHVERYPFSVAYGAFGAGLSRAAHWLVIGYSFRDAPVNAQLREQFRLANNSPTVLVVLFGDTPTRVEIEQAFGWSHDDGSSEEWLLIDRQGADGVQNRNEWNTFIS</sequence>
<evidence type="ECO:0000313" key="1">
    <source>
        <dbReference type="EMBL" id="OUE21874.1"/>
    </source>
</evidence>
<dbReference type="Proteomes" id="UP000194837">
    <property type="component" value="Unassembled WGS sequence"/>
</dbReference>
<organism evidence="1 2">
    <name type="scientific">Clavibacter michiganensis</name>
    <dbReference type="NCBI Taxonomy" id="28447"/>
    <lineage>
        <taxon>Bacteria</taxon>
        <taxon>Bacillati</taxon>
        <taxon>Actinomycetota</taxon>
        <taxon>Actinomycetes</taxon>
        <taxon>Micrococcales</taxon>
        <taxon>Microbacteriaceae</taxon>
        <taxon>Clavibacter</taxon>
    </lineage>
</organism>
<proteinExistence type="predicted"/>
<accession>A0A251YC89</accession>
<gene>
    <name evidence="1" type="ORF">BFL34_00345</name>
</gene>
<comment type="caution">
    <text evidence="1">The sequence shown here is derived from an EMBL/GenBank/DDBJ whole genome shotgun (WGS) entry which is preliminary data.</text>
</comment>
<dbReference type="EMBL" id="MDJW01000006">
    <property type="protein sequence ID" value="OUE21874.1"/>
    <property type="molecule type" value="Genomic_DNA"/>
</dbReference>